<keyword evidence="2" id="KW-1185">Reference proteome</keyword>
<evidence type="ECO:0008006" key="3">
    <source>
        <dbReference type="Google" id="ProtNLM"/>
    </source>
</evidence>
<sequence length="179" mass="19726">MMPELMRIALVAISRNRSKDSWVAGSSVLSQFIQRAPNDIDIHHVNLAAFNQAVDKDTRALADAGFSIATSRPADAELEIVFLRSNGTLAINWVLEQERPTALINDPLFGTRASFADVIARKVEMHLENHHSKHRDDLLALLEHSASISAEMSLDQLVGSISALDLAKYVNTNLRGSTR</sequence>
<dbReference type="RefSeq" id="WP_051695334.1">
    <property type="nucleotide sequence ID" value="NZ_CP183375.1"/>
</dbReference>
<organism evidence="1 2">
    <name type="scientific">Mesorhizobium muleiense</name>
    <dbReference type="NCBI Taxonomy" id="1004279"/>
    <lineage>
        <taxon>Bacteria</taxon>
        <taxon>Pseudomonadati</taxon>
        <taxon>Pseudomonadota</taxon>
        <taxon>Alphaproteobacteria</taxon>
        <taxon>Hyphomicrobiales</taxon>
        <taxon>Phyllobacteriaceae</taxon>
        <taxon>Mesorhizobium</taxon>
    </lineage>
</organism>
<dbReference type="Proteomes" id="UP000198894">
    <property type="component" value="Unassembled WGS sequence"/>
</dbReference>
<protein>
    <recommendedName>
        <fullName evidence="3">Nucleotidyl transferase AbiEii toxin, Type IV TA system</fullName>
    </recommendedName>
</protein>
<proteinExistence type="predicted"/>
<dbReference type="AlphaFoldDB" id="A0A1G8Z4G6"/>
<evidence type="ECO:0000313" key="2">
    <source>
        <dbReference type="Proteomes" id="UP000198894"/>
    </source>
</evidence>
<evidence type="ECO:0000313" key="1">
    <source>
        <dbReference type="EMBL" id="SDK09938.1"/>
    </source>
</evidence>
<gene>
    <name evidence="1" type="ORF">SAMN05428953_111168</name>
</gene>
<accession>A0A1G8Z4G6</accession>
<name>A0A1G8Z4G6_9HYPH</name>
<reference evidence="2" key="1">
    <citation type="submission" date="2016-10" db="EMBL/GenBank/DDBJ databases">
        <authorList>
            <person name="Varghese N."/>
            <person name="Submissions S."/>
        </authorList>
    </citation>
    <scope>NUCLEOTIDE SEQUENCE [LARGE SCALE GENOMIC DNA]</scope>
    <source>
        <strain evidence="2">CGMCC 1.11022</strain>
    </source>
</reference>
<dbReference type="EMBL" id="FNEE01000011">
    <property type="protein sequence ID" value="SDK09938.1"/>
    <property type="molecule type" value="Genomic_DNA"/>
</dbReference>